<gene>
    <name evidence="13" type="ORF">IWW36_004340</name>
</gene>
<evidence type="ECO:0000256" key="7">
    <source>
        <dbReference type="ARBA" id="ARBA00022692"/>
    </source>
</evidence>
<comment type="function">
    <text evidence="11">Participates in the formation of the lipid-linked precursor oligosaccharide for N-glycosylation. Involved in assembling the dolichol-pyrophosphate-GlcNAc(2)-Man(5) intermediate on the cytoplasmic surface of the ER.</text>
</comment>
<dbReference type="Proteomes" id="UP001139887">
    <property type="component" value="Unassembled WGS sequence"/>
</dbReference>
<evidence type="ECO:0000256" key="8">
    <source>
        <dbReference type="ARBA" id="ARBA00022824"/>
    </source>
</evidence>
<evidence type="ECO:0000256" key="4">
    <source>
        <dbReference type="ARBA" id="ARBA00015841"/>
    </source>
</evidence>
<evidence type="ECO:0000256" key="11">
    <source>
        <dbReference type="ARBA" id="ARBA00024899"/>
    </source>
</evidence>
<dbReference type="AlphaFoldDB" id="A0A9W8I8I3"/>
<evidence type="ECO:0000256" key="1">
    <source>
        <dbReference type="ARBA" id="ARBA00004389"/>
    </source>
</evidence>
<evidence type="ECO:0000256" key="10">
    <source>
        <dbReference type="ARBA" id="ARBA00023136"/>
    </source>
</evidence>
<keyword evidence="9" id="KW-1133">Transmembrane helix</keyword>
<comment type="subcellular location">
    <subcellularLocation>
        <location evidence="1">Endoplasmic reticulum membrane</location>
        <topology evidence="1">Single-pass membrane protein</topology>
    </subcellularLocation>
</comment>
<evidence type="ECO:0000313" key="14">
    <source>
        <dbReference type="Proteomes" id="UP001139887"/>
    </source>
</evidence>
<dbReference type="EMBL" id="JANBUW010000531">
    <property type="protein sequence ID" value="KAJ2846470.1"/>
    <property type="molecule type" value="Genomic_DNA"/>
</dbReference>
<evidence type="ECO:0000256" key="3">
    <source>
        <dbReference type="ARBA" id="ARBA00012611"/>
    </source>
</evidence>
<evidence type="ECO:0000256" key="12">
    <source>
        <dbReference type="SAM" id="MobiDB-lite"/>
    </source>
</evidence>
<feature type="compositionally biased region" description="Basic residues" evidence="12">
    <location>
        <begin position="1"/>
        <end position="11"/>
    </location>
</feature>
<dbReference type="Gene3D" id="3.40.50.2000">
    <property type="entry name" value="Glycogen Phosphorylase B"/>
    <property type="match status" value="1"/>
</dbReference>
<name>A0A9W8I8I3_9FUNG</name>
<organism evidence="13 14">
    <name type="scientific">Coemansia brasiliensis</name>
    <dbReference type="NCBI Taxonomy" id="2650707"/>
    <lineage>
        <taxon>Eukaryota</taxon>
        <taxon>Fungi</taxon>
        <taxon>Fungi incertae sedis</taxon>
        <taxon>Zoopagomycota</taxon>
        <taxon>Kickxellomycotina</taxon>
        <taxon>Kickxellomycetes</taxon>
        <taxon>Kickxellales</taxon>
        <taxon>Kickxellaceae</taxon>
        <taxon>Coemansia</taxon>
    </lineage>
</organism>
<keyword evidence="6" id="KW-0808">Transferase</keyword>
<reference evidence="13" key="1">
    <citation type="submission" date="2022-07" db="EMBL/GenBank/DDBJ databases">
        <title>Phylogenomic reconstructions and comparative analyses of Kickxellomycotina fungi.</title>
        <authorList>
            <person name="Reynolds N.K."/>
            <person name="Stajich J.E."/>
            <person name="Barry K."/>
            <person name="Grigoriev I.V."/>
            <person name="Crous P."/>
            <person name="Smith M.E."/>
        </authorList>
    </citation>
    <scope>NUCLEOTIDE SEQUENCE</scope>
    <source>
        <strain evidence="13">NRRL 1566</strain>
    </source>
</reference>
<dbReference type="EC" id="2.4.1.142" evidence="3"/>
<dbReference type="GO" id="GO:0004578">
    <property type="term" value="F:chitobiosyldiphosphodolichol beta-mannosyltransferase activity"/>
    <property type="evidence" value="ECO:0007669"/>
    <property type="project" value="UniProtKB-EC"/>
</dbReference>
<proteinExistence type="predicted"/>
<evidence type="ECO:0000256" key="5">
    <source>
        <dbReference type="ARBA" id="ARBA00022676"/>
    </source>
</evidence>
<dbReference type="PANTHER" id="PTHR13036:SF0">
    <property type="entry name" value="CHITOBIOSYLDIPHOSPHODOLICHOL BETA-MANNOSYLTRANSFERASE"/>
    <property type="match status" value="1"/>
</dbReference>
<keyword evidence="14" id="KW-1185">Reference proteome</keyword>
<dbReference type="SUPFAM" id="SSF53756">
    <property type="entry name" value="UDP-Glycosyltransferase/glycogen phosphorylase"/>
    <property type="match status" value="1"/>
</dbReference>
<protein>
    <recommendedName>
        <fullName evidence="4">Chitobiosyldiphosphodolichol beta-mannosyltransferase</fullName>
        <ecNumber evidence="3">2.4.1.142</ecNumber>
    </recommendedName>
</protein>
<keyword evidence="5" id="KW-0328">Glycosyltransferase</keyword>
<keyword evidence="7" id="KW-0812">Transmembrane</keyword>
<feature type="region of interest" description="Disordered" evidence="12">
    <location>
        <begin position="1"/>
        <end position="22"/>
    </location>
</feature>
<comment type="caution">
    <text evidence="13">The sequence shown here is derived from an EMBL/GenBank/DDBJ whole genome shotgun (WGS) entry which is preliminary data.</text>
</comment>
<evidence type="ECO:0000313" key="13">
    <source>
        <dbReference type="EMBL" id="KAJ2846470.1"/>
    </source>
</evidence>
<evidence type="ECO:0000256" key="9">
    <source>
        <dbReference type="ARBA" id="ARBA00022989"/>
    </source>
</evidence>
<comment type="pathway">
    <text evidence="2">Protein modification; protein glycosylation.</text>
</comment>
<keyword evidence="8" id="KW-0256">Endoplasmic reticulum</keyword>
<dbReference type="InterPro" id="IPR026051">
    <property type="entry name" value="ALG1-like"/>
</dbReference>
<dbReference type="PANTHER" id="PTHR13036">
    <property type="entry name" value="BETA1,4 MANNOSYLTRANSFERASE"/>
    <property type="match status" value="1"/>
</dbReference>
<keyword evidence="10" id="KW-0472">Membrane</keyword>
<dbReference type="GO" id="GO:0005789">
    <property type="term" value="C:endoplasmic reticulum membrane"/>
    <property type="evidence" value="ECO:0007669"/>
    <property type="project" value="UniProtKB-SubCell"/>
</dbReference>
<accession>A0A9W8I8I3</accession>
<dbReference type="OrthoDB" id="614844at2759"/>
<sequence length="261" mass="28752">MKAEIRRRHPKQLPSSQPKEPSGKRIAILLLGDIGRSPRMQYHALSLAQAGHYVDFIGYADTQPMEAVLNHDRITLWHIAIPHQLSAASRAMFLVLGPLWQRLLQDPQLKPLRSMSAGNEALLTERAGDGTIILRQTRPMLIVSSTSWTADEDFSILLGALKKYDELKSEGASDGSLPPLAVLITGKGPLRKYYEQEISRLQLQNVGIATAWLSAEDYPLLLGSADLGISLHTSSSGLDLPMKVVDMLGCGTPVCAYRFSW</sequence>
<evidence type="ECO:0000256" key="6">
    <source>
        <dbReference type="ARBA" id="ARBA00022679"/>
    </source>
</evidence>
<evidence type="ECO:0000256" key="2">
    <source>
        <dbReference type="ARBA" id="ARBA00004922"/>
    </source>
</evidence>